<reference evidence="2" key="1">
    <citation type="journal article" date="2019" name="Int. J. Syst. Evol. Microbiol.">
        <title>The Global Catalogue of Microorganisms (GCM) 10K type strain sequencing project: providing services to taxonomists for standard genome sequencing and annotation.</title>
        <authorList>
            <consortium name="The Broad Institute Genomics Platform"/>
            <consortium name="The Broad Institute Genome Sequencing Center for Infectious Disease"/>
            <person name="Wu L."/>
            <person name="Ma J."/>
        </authorList>
    </citation>
    <scope>NUCLEOTIDE SEQUENCE [LARGE SCALE GENOMIC DNA]</scope>
    <source>
        <strain evidence="2">CCUG 55074</strain>
    </source>
</reference>
<dbReference type="RefSeq" id="WP_377353360.1">
    <property type="nucleotide sequence ID" value="NZ_JBHTLQ010000016.1"/>
</dbReference>
<dbReference type="Pfam" id="PF00106">
    <property type="entry name" value="adh_short"/>
    <property type="match status" value="1"/>
</dbReference>
<protein>
    <submittedName>
        <fullName evidence="1">SDR family NAD(P)-dependent oxidoreductase</fullName>
    </submittedName>
</protein>
<accession>A0ABW3T1E6</accession>
<organism evidence="1 2">
    <name type="scientific">Phenylobacterium conjunctum</name>
    <dbReference type="NCBI Taxonomy" id="1298959"/>
    <lineage>
        <taxon>Bacteria</taxon>
        <taxon>Pseudomonadati</taxon>
        <taxon>Pseudomonadota</taxon>
        <taxon>Alphaproteobacteria</taxon>
        <taxon>Caulobacterales</taxon>
        <taxon>Caulobacteraceae</taxon>
        <taxon>Phenylobacterium</taxon>
    </lineage>
</organism>
<name>A0ABW3T1E6_9CAUL</name>
<dbReference type="SUPFAM" id="SSF51735">
    <property type="entry name" value="NAD(P)-binding Rossmann-fold domains"/>
    <property type="match status" value="1"/>
</dbReference>
<dbReference type="PANTHER" id="PTHR43431:SF7">
    <property type="entry name" value="OXIDOREDUCTASE, SHORT CHAIN DEHYDROGENASE_REDUCTASE FAMILY (AFU_ORTHOLOGUE AFUA_5G14000)"/>
    <property type="match status" value="1"/>
</dbReference>
<dbReference type="Gene3D" id="3.40.50.720">
    <property type="entry name" value="NAD(P)-binding Rossmann-like Domain"/>
    <property type="match status" value="1"/>
</dbReference>
<comment type="caution">
    <text evidence="1">The sequence shown here is derived from an EMBL/GenBank/DDBJ whole genome shotgun (WGS) entry which is preliminary data.</text>
</comment>
<evidence type="ECO:0000313" key="1">
    <source>
        <dbReference type="EMBL" id="MFD1190740.1"/>
    </source>
</evidence>
<dbReference type="Proteomes" id="UP001597216">
    <property type="component" value="Unassembled WGS sequence"/>
</dbReference>
<dbReference type="InterPro" id="IPR002347">
    <property type="entry name" value="SDR_fam"/>
</dbReference>
<dbReference type="PRINTS" id="PR00081">
    <property type="entry name" value="GDHRDH"/>
</dbReference>
<keyword evidence="2" id="KW-1185">Reference proteome</keyword>
<proteinExistence type="predicted"/>
<evidence type="ECO:0000313" key="2">
    <source>
        <dbReference type="Proteomes" id="UP001597216"/>
    </source>
</evidence>
<dbReference type="InterPro" id="IPR036291">
    <property type="entry name" value="NAD(P)-bd_dom_sf"/>
</dbReference>
<dbReference type="EMBL" id="JBHTLQ010000016">
    <property type="protein sequence ID" value="MFD1190740.1"/>
    <property type="molecule type" value="Genomic_DNA"/>
</dbReference>
<gene>
    <name evidence="1" type="ORF">ACFQ27_09130</name>
</gene>
<sequence length="253" mass="27027">MSDAPKDAPSDAKGVCVVIGAGDGVGGAIARAFAAEGHPVVVTRRARNLEQLEALAANIRAAGGRAEARGVDAREEAEMIALVDDIEAKIGPIEIMVFNIGANVRFSLTETTSRVFTKVWEMACFAGFLAAREAARVMTPRGRGSILITGATASVRGREGFSAFAAAKAGLRVMAQSAARELGPKGIHVAHVVVDGAIDGVFTRSNRTDVEDLLARNVILKPEEIAANYVWLHNQQRSAWTHELDLRPWSETW</sequence>
<dbReference type="PANTHER" id="PTHR43431">
    <property type="entry name" value="OXIDOREDUCTASE, SHORT CHAIN DEHYDROGENASE/REDUCTASE FAMILY (AFU_ORTHOLOGUE AFUA_5G14000)"/>
    <property type="match status" value="1"/>
</dbReference>